<dbReference type="InterPro" id="IPR036116">
    <property type="entry name" value="FN3_sf"/>
</dbReference>
<feature type="domain" description="Fibronectin type-III" evidence="9">
    <location>
        <begin position="560"/>
        <end position="652"/>
    </location>
</feature>
<keyword evidence="1" id="KW-0719">Serine esterase</keyword>
<feature type="region of interest" description="Disordered" evidence="8">
    <location>
        <begin position="435"/>
        <end position="470"/>
    </location>
</feature>
<evidence type="ECO:0000256" key="7">
    <source>
        <dbReference type="ARBA" id="ARBA00023326"/>
    </source>
</evidence>
<dbReference type="SMART" id="SM00637">
    <property type="entry name" value="CBD_II"/>
    <property type="match status" value="1"/>
</dbReference>
<dbReference type="InterPro" id="IPR012291">
    <property type="entry name" value="CBM2_carb-bd_dom_sf"/>
</dbReference>
<dbReference type="GO" id="GO:0030247">
    <property type="term" value="F:polysaccharide binding"/>
    <property type="evidence" value="ECO:0007669"/>
    <property type="project" value="UniProtKB-UniRule"/>
</dbReference>
<dbReference type="InterPro" id="IPR003961">
    <property type="entry name" value="FN3_dom"/>
</dbReference>
<evidence type="ECO:0000259" key="9">
    <source>
        <dbReference type="PROSITE" id="PS50853"/>
    </source>
</evidence>
<evidence type="ECO:0000259" key="10">
    <source>
        <dbReference type="PROSITE" id="PS51173"/>
    </source>
</evidence>
<dbReference type="PANTHER" id="PTHR13817">
    <property type="entry name" value="TITIN"/>
    <property type="match status" value="1"/>
</dbReference>
<dbReference type="Pfam" id="PF00553">
    <property type="entry name" value="CBM_2"/>
    <property type="match status" value="1"/>
</dbReference>
<dbReference type="Gene3D" id="3.40.50.1820">
    <property type="entry name" value="alpha/beta hydrolase"/>
    <property type="match status" value="1"/>
</dbReference>
<dbReference type="Gene3D" id="2.60.40.10">
    <property type="entry name" value="Immunoglobulins"/>
    <property type="match status" value="2"/>
</dbReference>
<evidence type="ECO:0000256" key="1">
    <source>
        <dbReference type="ARBA" id="ARBA00022487"/>
    </source>
</evidence>
<name>A0A5M3WYL1_9ACTN</name>
<dbReference type="GO" id="GO:0004553">
    <property type="term" value="F:hydrolase activity, hydrolyzing O-glycosyl compounds"/>
    <property type="evidence" value="ECO:0007669"/>
    <property type="project" value="InterPro"/>
</dbReference>
<evidence type="ECO:0000256" key="6">
    <source>
        <dbReference type="ARBA" id="ARBA00023295"/>
    </source>
</evidence>
<dbReference type="InterPro" id="IPR013783">
    <property type="entry name" value="Ig-like_fold"/>
</dbReference>
<dbReference type="SUPFAM" id="SSF53474">
    <property type="entry name" value="alpha/beta-Hydrolases"/>
    <property type="match status" value="1"/>
</dbReference>
<feature type="domain" description="Fibronectin type-III" evidence="9">
    <location>
        <begin position="460"/>
        <end position="551"/>
    </location>
</feature>
<keyword evidence="4" id="KW-0378">Hydrolase</keyword>
<dbReference type="EMBL" id="BLAE01000051">
    <property type="protein sequence ID" value="GES13840.1"/>
    <property type="molecule type" value="Genomic_DNA"/>
</dbReference>
<proteinExistence type="predicted"/>
<evidence type="ECO:0000256" key="3">
    <source>
        <dbReference type="ARBA" id="ARBA00022737"/>
    </source>
</evidence>
<evidence type="ECO:0000313" key="12">
    <source>
        <dbReference type="Proteomes" id="UP000331127"/>
    </source>
</evidence>
<organism evidence="11 12">
    <name type="scientific">Acrocarpospora macrocephala</name>
    <dbReference type="NCBI Taxonomy" id="150177"/>
    <lineage>
        <taxon>Bacteria</taxon>
        <taxon>Bacillati</taxon>
        <taxon>Actinomycetota</taxon>
        <taxon>Actinomycetes</taxon>
        <taxon>Streptosporangiales</taxon>
        <taxon>Streptosporangiaceae</taxon>
        <taxon>Acrocarpospora</taxon>
    </lineage>
</organism>
<sequence>MKKHFDACVDVFRTDSQTDREHPPGRESLVITSLGRSRIRSKVVALTVAATLSIAGAVALVSTEAAAAVGVENEGADCTVPALPSEGSLPTNSRLPDPFRKLDNTRISTKSDWRCRREEIKRLAERFVYGEKPGKPTSVTGTVSNTSITVNVNHNGRSSSFSASVSLPSGTGPFPAVVVYGGFGADTAAIRAAGAAVISYDPYVVGREGTPRNNKQGAFYSIYGNTSSTGLLVAWGWGVSRIIDVIEQSGGNILKADATGVTGCSRFGKGAFVAGAFDQRIALTMPIESGSAGVPIFRGIPGEGAQSLSSAYGEQPWFGDAFGSFTGSPNRLPVDTHETVAMIAPRGLFIMDNPHIANLGPRSASVAALGGAEVYKALGAGENITYWSDVADGTHCANRAEWRTPLQQNIQKFLLKTGNAPGAIRISSRAQGNLADWRDWTTPTLSDSTPNPTDTTPPSTPGTPTASGVTATSATLTWGASTDQGGSGLAGYNLYREQGTTDPQIGQSTTNSTILTGLTANTQYQVYVRARDGAGNLSGNSALVTFTTAATGGDTSPPTAPAGLAASGTTSTSTNLAWTASTDDTGVSGYDILRAPGATGGTFTQVGTSATTSFGDTGLTASTTYRYQVRARDAAGNISPVSNTAQITTLPGTSTGTCSAVATVQTQWSNGYVIQPLTITNTSTSTITGWTATFTLPAGHTLTGSWNGTVTVSGQTVTIRNVGHNGTLAPGASTTSVGFQASRPNGNTALPSGYTCA</sequence>
<dbReference type="Pfam" id="PF22244">
    <property type="entry name" value="GCE_fung"/>
    <property type="match status" value="1"/>
</dbReference>
<dbReference type="SUPFAM" id="SSF49384">
    <property type="entry name" value="Carbohydrate-binding domain"/>
    <property type="match status" value="1"/>
</dbReference>
<comment type="caution">
    <text evidence="11">The sequence shown here is derived from an EMBL/GenBank/DDBJ whole genome shotgun (WGS) entry which is preliminary data.</text>
</comment>
<keyword evidence="3" id="KW-0677">Repeat</keyword>
<dbReference type="InterPro" id="IPR050964">
    <property type="entry name" value="Striated_Muscle_Regulatory"/>
</dbReference>
<dbReference type="PROSITE" id="PS51173">
    <property type="entry name" value="CBM2"/>
    <property type="match status" value="1"/>
</dbReference>
<dbReference type="CDD" id="cd00063">
    <property type="entry name" value="FN3"/>
    <property type="match status" value="2"/>
</dbReference>
<dbReference type="GO" id="GO:0052689">
    <property type="term" value="F:carboxylic ester hydrolase activity"/>
    <property type="evidence" value="ECO:0007669"/>
    <property type="project" value="UniProtKB-KW"/>
</dbReference>
<evidence type="ECO:0008006" key="13">
    <source>
        <dbReference type="Google" id="ProtNLM"/>
    </source>
</evidence>
<keyword evidence="12" id="KW-1185">Reference proteome</keyword>
<dbReference type="SUPFAM" id="SSF49265">
    <property type="entry name" value="Fibronectin type III"/>
    <property type="match status" value="1"/>
</dbReference>
<dbReference type="Pfam" id="PF00041">
    <property type="entry name" value="fn3"/>
    <property type="match status" value="2"/>
</dbReference>
<keyword evidence="6" id="KW-0326">Glycosidase</keyword>
<keyword evidence="2" id="KW-0732">Signal</keyword>
<protein>
    <recommendedName>
        <fullName evidence="13">CBM2 domain-containing protein</fullName>
    </recommendedName>
</protein>
<evidence type="ECO:0000256" key="2">
    <source>
        <dbReference type="ARBA" id="ARBA00022729"/>
    </source>
</evidence>
<feature type="domain" description="CBM2" evidence="10">
    <location>
        <begin position="651"/>
        <end position="757"/>
    </location>
</feature>
<dbReference type="InterPro" id="IPR008965">
    <property type="entry name" value="CBM2/CBM3_carb-bd_dom_sf"/>
</dbReference>
<dbReference type="InterPro" id="IPR029058">
    <property type="entry name" value="AB_hydrolase_fold"/>
</dbReference>
<dbReference type="PANTHER" id="PTHR13817:SF166">
    <property type="entry name" value="NEURONAL IGCAM-RELATED"/>
    <property type="match status" value="1"/>
</dbReference>
<keyword evidence="5" id="KW-0119">Carbohydrate metabolism</keyword>
<evidence type="ECO:0000256" key="8">
    <source>
        <dbReference type="SAM" id="MobiDB-lite"/>
    </source>
</evidence>
<dbReference type="Proteomes" id="UP000331127">
    <property type="component" value="Unassembled WGS sequence"/>
</dbReference>
<reference evidence="11 12" key="1">
    <citation type="submission" date="2019-10" db="EMBL/GenBank/DDBJ databases">
        <title>Whole genome shotgun sequence of Acrocarpospora macrocephala NBRC 16266.</title>
        <authorList>
            <person name="Ichikawa N."/>
            <person name="Kimura A."/>
            <person name="Kitahashi Y."/>
            <person name="Komaki H."/>
            <person name="Oguchi A."/>
        </authorList>
    </citation>
    <scope>NUCLEOTIDE SEQUENCE [LARGE SCALE GENOMIC DNA]</scope>
    <source>
        <strain evidence="11 12">NBRC 16266</strain>
    </source>
</reference>
<evidence type="ECO:0000256" key="4">
    <source>
        <dbReference type="ARBA" id="ARBA00022801"/>
    </source>
</evidence>
<dbReference type="PROSITE" id="PS50853">
    <property type="entry name" value="FN3"/>
    <property type="match status" value="2"/>
</dbReference>
<keyword evidence="7" id="KW-0624">Polysaccharide degradation</keyword>
<dbReference type="SMART" id="SM00060">
    <property type="entry name" value="FN3"/>
    <property type="match status" value="2"/>
</dbReference>
<dbReference type="AlphaFoldDB" id="A0A5M3WYL1"/>
<feature type="region of interest" description="Disordered" evidence="8">
    <location>
        <begin position="81"/>
        <end position="101"/>
    </location>
</feature>
<gene>
    <name evidence="11" type="ORF">Amac_074370</name>
</gene>
<dbReference type="InterPro" id="IPR001919">
    <property type="entry name" value="CBD2"/>
</dbReference>
<dbReference type="InterPro" id="IPR054579">
    <property type="entry name" value="GCE-like_dom"/>
</dbReference>
<feature type="compositionally biased region" description="Low complexity" evidence="8">
    <location>
        <begin position="441"/>
        <end position="470"/>
    </location>
</feature>
<evidence type="ECO:0000256" key="5">
    <source>
        <dbReference type="ARBA" id="ARBA00023277"/>
    </source>
</evidence>
<evidence type="ECO:0000313" key="11">
    <source>
        <dbReference type="EMBL" id="GES13840.1"/>
    </source>
</evidence>
<accession>A0A5M3WYL1</accession>
<dbReference type="GO" id="GO:0000272">
    <property type="term" value="P:polysaccharide catabolic process"/>
    <property type="evidence" value="ECO:0007669"/>
    <property type="project" value="UniProtKB-KW"/>
</dbReference>
<dbReference type="Gene3D" id="2.60.40.290">
    <property type="match status" value="1"/>
</dbReference>